<keyword evidence="3" id="KW-1185">Reference proteome</keyword>
<keyword evidence="1" id="KW-1133">Transmembrane helix</keyword>
<evidence type="ECO:0000256" key="1">
    <source>
        <dbReference type="SAM" id="Phobius"/>
    </source>
</evidence>
<evidence type="ECO:0000313" key="2">
    <source>
        <dbReference type="EMBL" id="KAK5980845.1"/>
    </source>
</evidence>
<feature type="transmembrane region" description="Helical" evidence="1">
    <location>
        <begin position="26"/>
        <end position="50"/>
    </location>
</feature>
<protein>
    <submittedName>
        <fullName evidence="2">Uncharacterized protein</fullName>
    </submittedName>
</protein>
<gene>
    <name evidence="2" type="ORF">GCK32_007278</name>
</gene>
<evidence type="ECO:0000313" key="3">
    <source>
        <dbReference type="Proteomes" id="UP001331761"/>
    </source>
</evidence>
<proteinExistence type="predicted"/>
<keyword evidence="1" id="KW-0812">Transmembrane</keyword>
<dbReference type="AlphaFoldDB" id="A0AAN8G0I2"/>
<dbReference type="EMBL" id="WIXE01006933">
    <property type="protein sequence ID" value="KAK5980845.1"/>
    <property type="molecule type" value="Genomic_DNA"/>
</dbReference>
<reference evidence="2 3" key="1">
    <citation type="submission" date="2019-10" db="EMBL/GenBank/DDBJ databases">
        <title>Assembly and Annotation for the nematode Trichostrongylus colubriformis.</title>
        <authorList>
            <person name="Martin J."/>
        </authorList>
    </citation>
    <scope>NUCLEOTIDE SEQUENCE [LARGE SCALE GENOMIC DNA]</scope>
    <source>
        <strain evidence="2">G859</strain>
        <tissue evidence="2">Whole worm</tissue>
    </source>
</reference>
<sequence length="108" mass="12136">MYMDVCYSDDVLCVITEPLQGMAYQFFMQSIMIISILIVICYALAVPVSYKESSVSQEYRRIFDQYLFTGRFKSSVSAQVQHMAMAVSVSSKNGSCTRTPVGPRVPHS</sequence>
<organism evidence="2 3">
    <name type="scientific">Trichostrongylus colubriformis</name>
    <name type="common">Black scour worm</name>
    <dbReference type="NCBI Taxonomy" id="6319"/>
    <lineage>
        <taxon>Eukaryota</taxon>
        <taxon>Metazoa</taxon>
        <taxon>Ecdysozoa</taxon>
        <taxon>Nematoda</taxon>
        <taxon>Chromadorea</taxon>
        <taxon>Rhabditida</taxon>
        <taxon>Rhabditina</taxon>
        <taxon>Rhabditomorpha</taxon>
        <taxon>Strongyloidea</taxon>
        <taxon>Trichostrongylidae</taxon>
        <taxon>Trichostrongylus</taxon>
    </lineage>
</organism>
<dbReference type="Proteomes" id="UP001331761">
    <property type="component" value="Unassembled WGS sequence"/>
</dbReference>
<keyword evidence="1" id="KW-0472">Membrane</keyword>
<accession>A0AAN8G0I2</accession>
<feature type="non-terminal residue" evidence="2">
    <location>
        <position position="108"/>
    </location>
</feature>
<name>A0AAN8G0I2_TRICO</name>
<comment type="caution">
    <text evidence="2">The sequence shown here is derived from an EMBL/GenBank/DDBJ whole genome shotgun (WGS) entry which is preliminary data.</text>
</comment>